<dbReference type="NCBIfam" id="NF033429">
    <property type="entry name" value="ImuA_translesion"/>
    <property type="match status" value="1"/>
</dbReference>
<name>A0ABT8W0Z9_9GAMM</name>
<dbReference type="InterPro" id="IPR047610">
    <property type="entry name" value="ImuA_translesion"/>
</dbReference>
<dbReference type="PANTHER" id="PTHR35369">
    <property type="entry name" value="BLR3025 PROTEIN-RELATED"/>
    <property type="match status" value="1"/>
</dbReference>
<protein>
    <submittedName>
        <fullName evidence="2">Translesion DNA synthesis-associated protein ImuA</fullName>
    </submittedName>
</protein>
<dbReference type="EMBL" id="JAUMIS010000002">
    <property type="protein sequence ID" value="MDO3721904.1"/>
    <property type="molecule type" value="Genomic_DNA"/>
</dbReference>
<proteinExistence type="predicted"/>
<dbReference type="InterPro" id="IPR004596">
    <property type="entry name" value="Cell_div_suppressor_SulA"/>
</dbReference>
<evidence type="ECO:0000313" key="2">
    <source>
        <dbReference type="EMBL" id="MDO3721904.1"/>
    </source>
</evidence>
<reference evidence="2" key="1">
    <citation type="submission" date="2023-07" db="EMBL/GenBank/DDBJ databases">
        <title>Marinobacter sp. chi1 genome sequencing and assembly.</title>
        <authorList>
            <person name="Park S."/>
        </authorList>
    </citation>
    <scope>NUCLEOTIDE SEQUENCE</scope>
    <source>
        <strain evidence="2">Chi1</strain>
    </source>
</reference>
<sequence>MSELLNTLMRDARVWQGHRHTATLQPAEPTGYQRLDNQLGGLGWPTGALSECLLDAPGIGELHLLLPLMQRLSHRGKTVFWINPPHTPYAPALAREGVNLDQVVMVHTDNQGDFLWTLENCLRSPVTGLVMAWPDKLAARDIRRLQLAAEAGSNVCVLFRERHHAEQNSPAALRLELTPGDHQALKVNIVKRRGSWPGQRCSLSMGHRADLASQETPRIIRGPWRQGPGTAANR</sequence>
<dbReference type="SUPFAM" id="SSF52540">
    <property type="entry name" value="P-loop containing nucleoside triphosphate hydrolases"/>
    <property type="match status" value="1"/>
</dbReference>
<dbReference type="InterPro" id="IPR017166">
    <property type="entry name" value="UCP037290"/>
</dbReference>
<evidence type="ECO:0000313" key="3">
    <source>
        <dbReference type="Proteomes" id="UP001168640"/>
    </source>
</evidence>
<dbReference type="InterPro" id="IPR027417">
    <property type="entry name" value="P-loop_NTPase"/>
</dbReference>
<dbReference type="RefSeq" id="WP_302909709.1">
    <property type="nucleotide sequence ID" value="NZ_JAUMIS010000002.1"/>
</dbReference>
<evidence type="ECO:0000256" key="1">
    <source>
        <dbReference type="ARBA" id="ARBA00022763"/>
    </source>
</evidence>
<dbReference type="InterPro" id="IPR050356">
    <property type="entry name" value="SulA_CellDiv_inhibitor"/>
</dbReference>
<dbReference type="PANTHER" id="PTHR35369:SF3">
    <property type="entry name" value="TRANSLESION DNA SYNTHESIS-ASSOCIATED PROTEIN IMUA"/>
    <property type="match status" value="1"/>
</dbReference>
<comment type="caution">
    <text evidence="2">The sequence shown here is derived from an EMBL/GenBank/DDBJ whole genome shotgun (WGS) entry which is preliminary data.</text>
</comment>
<keyword evidence="1" id="KW-0227">DNA damage</keyword>
<organism evidence="2 3">
    <name type="scientific">Marinobacter suaedae</name>
    <dbReference type="NCBI Taxonomy" id="3057675"/>
    <lineage>
        <taxon>Bacteria</taxon>
        <taxon>Pseudomonadati</taxon>
        <taxon>Pseudomonadota</taxon>
        <taxon>Gammaproteobacteria</taxon>
        <taxon>Pseudomonadales</taxon>
        <taxon>Marinobacteraceae</taxon>
        <taxon>Marinobacter</taxon>
    </lineage>
</organism>
<keyword evidence="3" id="KW-1185">Reference proteome</keyword>
<dbReference type="PIRSF" id="PIRSF037290">
    <property type="entry name" value="UCP037290"/>
    <property type="match status" value="1"/>
</dbReference>
<accession>A0ABT8W0Z9</accession>
<dbReference type="Gene3D" id="3.40.50.300">
    <property type="entry name" value="P-loop containing nucleotide triphosphate hydrolases"/>
    <property type="match status" value="1"/>
</dbReference>
<dbReference type="Proteomes" id="UP001168640">
    <property type="component" value="Unassembled WGS sequence"/>
</dbReference>
<dbReference type="Pfam" id="PF03846">
    <property type="entry name" value="SulA"/>
    <property type="match status" value="1"/>
</dbReference>
<gene>
    <name evidence="2" type="primary">imuA</name>
    <name evidence="2" type="ORF">QVZ43_09220</name>
</gene>